<organism evidence="1">
    <name type="scientific">marine sediment metagenome</name>
    <dbReference type="NCBI Taxonomy" id="412755"/>
    <lineage>
        <taxon>unclassified sequences</taxon>
        <taxon>metagenomes</taxon>
        <taxon>ecological metagenomes</taxon>
    </lineage>
</organism>
<gene>
    <name evidence="1" type="ORF">S12H4_22154</name>
</gene>
<dbReference type="AlphaFoldDB" id="X1SEK0"/>
<comment type="caution">
    <text evidence="1">The sequence shown here is derived from an EMBL/GenBank/DDBJ whole genome shotgun (WGS) entry which is preliminary data.</text>
</comment>
<sequence>MKSPITGKEMKFLREKKKLIFRKEEFEIDFHCYIC</sequence>
<feature type="non-terminal residue" evidence="1">
    <location>
        <position position="35"/>
    </location>
</feature>
<reference evidence="1" key="1">
    <citation type="journal article" date="2014" name="Front. Microbiol.">
        <title>High frequency of phylogenetically diverse reductive dehalogenase-homologous genes in deep subseafloor sedimentary metagenomes.</title>
        <authorList>
            <person name="Kawai M."/>
            <person name="Futagami T."/>
            <person name="Toyoda A."/>
            <person name="Takaki Y."/>
            <person name="Nishi S."/>
            <person name="Hori S."/>
            <person name="Arai W."/>
            <person name="Tsubouchi T."/>
            <person name="Morono Y."/>
            <person name="Uchiyama I."/>
            <person name="Ito T."/>
            <person name="Fujiyama A."/>
            <person name="Inagaki F."/>
            <person name="Takami H."/>
        </authorList>
    </citation>
    <scope>NUCLEOTIDE SEQUENCE</scope>
    <source>
        <strain evidence="1">Expedition CK06-06</strain>
    </source>
</reference>
<proteinExistence type="predicted"/>
<accession>X1SEK0</accession>
<name>X1SEK0_9ZZZZ</name>
<evidence type="ECO:0000313" key="1">
    <source>
        <dbReference type="EMBL" id="GAI73845.1"/>
    </source>
</evidence>
<dbReference type="EMBL" id="BARW01011502">
    <property type="protein sequence ID" value="GAI73845.1"/>
    <property type="molecule type" value="Genomic_DNA"/>
</dbReference>
<protein>
    <submittedName>
        <fullName evidence="1">Uncharacterized protein</fullName>
    </submittedName>
</protein>